<evidence type="ECO:0000313" key="5">
    <source>
        <dbReference type="RefSeq" id="XP_014680236.1"/>
    </source>
</evidence>
<gene>
    <name evidence="5" type="primary">LOC106820213</name>
</gene>
<dbReference type="GeneID" id="106820213"/>
<dbReference type="RefSeq" id="XP_014680236.1">
    <property type="nucleotide sequence ID" value="XM_014824750.1"/>
</dbReference>
<dbReference type="PANTHER" id="PTHR10117">
    <property type="entry name" value="TRANSIENT RECEPTOR POTENTIAL CHANNEL"/>
    <property type="match status" value="1"/>
</dbReference>
<keyword evidence="4" id="KW-1185">Reference proteome</keyword>
<evidence type="ECO:0000256" key="2">
    <source>
        <dbReference type="ARBA" id="ARBA00023065"/>
    </source>
</evidence>
<dbReference type="PANTHER" id="PTHR10117:SF54">
    <property type="entry name" value="TRANSIENT RECEPTOR POTENTIAL-GAMMA PROTEIN"/>
    <property type="match status" value="1"/>
</dbReference>
<evidence type="ECO:0000256" key="3">
    <source>
        <dbReference type="ARBA" id="ARBA00023303"/>
    </source>
</evidence>
<accession>A0ABM1F715</accession>
<dbReference type="InterPro" id="IPR002153">
    <property type="entry name" value="TRPC_channel"/>
</dbReference>
<keyword evidence="3" id="KW-0407">Ion channel</keyword>
<dbReference type="Proteomes" id="UP000695022">
    <property type="component" value="Unplaced"/>
</dbReference>
<keyword evidence="1" id="KW-0813">Transport</keyword>
<protein>
    <submittedName>
        <fullName evidence="5">Transient receptor potential-gamma protein-like</fullName>
    </submittedName>
</protein>
<feature type="non-terminal residue" evidence="5">
    <location>
        <position position="78"/>
    </location>
</feature>
<proteinExistence type="predicted"/>
<evidence type="ECO:0000313" key="4">
    <source>
        <dbReference type="Proteomes" id="UP000695022"/>
    </source>
</evidence>
<sequence length="78" mass="9210">MLQKILRKASERNARYQAVIRSLVKRYVTEMQRKQQHQGVNEDDINEIKQDISSFRFELLEILKNNGMLGAEDSTTKR</sequence>
<reference evidence="5" key="1">
    <citation type="submission" date="2025-08" db="UniProtKB">
        <authorList>
            <consortium name="RefSeq"/>
        </authorList>
    </citation>
    <scope>IDENTIFICATION</scope>
</reference>
<name>A0ABM1F715_PRICU</name>
<evidence type="ECO:0000256" key="1">
    <source>
        <dbReference type="ARBA" id="ARBA00022448"/>
    </source>
</evidence>
<organism evidence="4 5">
    <name type="scientific">Priapulus caudatus</name>
    <name type="common">Priapulid worm</name>
    <dbReference type="NCBI Taxonomy" id="37621"/>
    <lineage>
        <taxon>Eukaryota</taxon>
        <taxon>Metazoa</taxon>
        <taxon>Ecdysozoa</taxon>
        <taxon>Scalidophora</taxon>
        <taxon>Priapulida</taxon>
        <taxon>Priapulimorpha</taxon>
        <taxon>Priapulimorphida</taxon>
        <taxon>Priapulidae</taxon>
        <taxon>Priapulus</taxon>
    </lineage>
</organism>
<keyword evidence="2" id="KW-0406">Ion transport</keyword>